<dbReference type="EMBL" id="RDQH01000336">
    <property type="protein sequence ID" value="RXH88351.1"/>
    <property type="molecule type" value="Genomic_DNA"/>
</dbReference>
<evidence type="ECO:0000256" key="1">
    <source>
        <dbReference type="ARBA" id="ARBA00004191"/>
    </source>
</evidence>
<gene>
    <name evidence="7" type="ORF">DVH24_042422</name>
</gene>
<keyword evidence="3" id="KW-0134">Cell wall</keyword>
<dbReference type="UniPathway" id="UPA00545">
    <property type="reaction ID" value="UER00823"/>
</dbReference>
<keyword evidence="8" id="KW-1185">Reference proteome</keyword>
<sequence length="71" mass="8015">MTVIVEKQMTNVVMIGTGFKNTAGHVKHQAVALRVQSDFSIFFNCHMDAYQDTLYTQPSPLCKTQCSPSYR</sequence>
<dbReference type="Proteomes" id="UP000290289">
    <property type="component" value="Chromosome 10"/>
</dbReference>
<evidence type="ECO:0000256" key="4">
    <source>
        <dbReference type="ARBA" id="ARBA00022801"/>
    </source>
</evidence>
<dbReference type="STRING" id="3750.A0A498J4F9"/>
<keyword evidence="5" id="KW-0063">Aspartyl esterase</keyword>
<dbReference type="InterPro" id="IPR011050">
    <property type="entry name" value="Pectin_lyase_fold/virulence"/>
</dbReference>
<dbReference type="GO" id="GO:0030599">
    <property type="term" value="F:pectinesterase activity"/>
    <property type="evidence" value="ECO:0007669"/>
    <property type="project" value="InterPro"/>
</dbReference>
<keyword evidence="4" id="KW-0378">Hydrolase</keyword>
<comment type="caution">
    <text evidence="7">The sequence shown here is derived from an EMBL/GenBank/DDBJ whole genome shotgun (WGS) entry which is preliminary data.</text>
</comment>
<dbReference type="Gene3D" id="2.160.20.10">
    <property type="entry name" value="Single-stranded right-handed beta-helix, Pectin lyase-like"/>
    <property type="match status" value="1"/>
</dbReference>
<dbReference type="GO" id="GO:0042545">
    <property type="term" value="P:cell wall modification"/>
    <property type="evidence" value="ECO:0007669"/>
    <property type="project" value="InterPro"/>
</dbReference>
<evidence type="ECO:0000256" key="5">
    <source>
        <dbReference type="ARBA" id="ARBA00023085"/>
    </source>
</evidence>
<evidence type="ECO:0000256" key="3">
    <source>
        <dbReference type="ARBA" id="ARBA00022512"/>
    </source>
</evidence>
<evidence type="ECO:0000313" key="7">
    <source>
        <dbReference type="EMBL" id="RXH88351.1"/>
    </source>
</evidence>
<comment type="pathway">
    <text evidence="2">Glycan metabolism; pectin degradation; 2-dehydro-3-deoxy-D-gluconate from pectin: step 1/5.</text>
</comment>
<dbReference type="SUPFAM" id="SSF51126">
    <property type="entry name" value="Pectin lyase-like"/>
    <property type="match status" value="1"/>
</dbReference>
<dbReference type="PANTHER" id="PTHR31707">
    <property type="entry name" value="PECTINESTERASE"/>
    <property type="match status" value="1"/>
</dbReference>
<accession>A0A498J4F9</accession>
<evidence type="ECO:0000256" key="2">
    <source>
        <dbReference type="ARBA" id="ARBA00005184"/>
    </source>
</evidence>
<protein>
    <recommendedName>
        <fullName evidence="6">Pectinesterase catalytic domain-containing protein</fullName>
    </recommendedName>
</protein>
<evidence type="ECO:0000259" key="6">
    <source>
        <dbReference type="Pfam" id="PF01095"/>
    </source>
</evidence>
<organism evidence="7 8">
    <name type="scientific">Malus domestica</name>
    <name type="common">Apple</name>
    <name type="synonym">Pyrus malus</name>
    <dbReference type="NCBI Taxonomy" id="3750"/>
    <lineage>
        <taxon>Eukaryota</taxon>
        <taxon>Viridiplantae</taxon>
        <taxon>Streptophyta</taxon>
        <taxon>Embryophyta</taxon>
        <taxon>Tracheophyta</taxon>
        <taxon>Spermatophyta</taxon>
        <taxon>Magnoliopsida</taxon>
        <taxon>eudicotyledons</taxon>
        <taxon>Gunneridae</taxon>
        <taxon>Pentapetalae</taxon>
        <taxon>rosids</taxon>
        <taxon>fabids</taxon>
        <taxon>Rosales</taxon>
        <taxon>Rosaceae</taxon>
        <taxon>Amygdaloideae</taxon>
        <taxon>Maleae</taxon>
        <taxon>Malus</taxon>
    </lineage>
</organism>
<dbReference type="Pfam" id="PF01095">
    <property type="entry name" value="Pectinesterase"/>
    <property type="match status" value="1"/>
</dbReference>
<comment type="subcellular location">
    <subcellularLocation>
        <location evidence="1">Secreted</location>
        <location evidence="1">Cell wall</location>
    </subcellularLocation>
</comment>
<proteinExistence type="predicted"/>
<dbReference type="InterPro" id="IPR012334">
    <property type="entry name" value="Pectin_lyas_fold"/>
</dbReference>
<name>A0A498J4F9_MALDO</name>
<dbReference type="InterPro" id="IPR000070">
    <property type="entry name" value="Pectinesterase_cat"/>
</dbReference>
<feature type="domain" description="Pectinesterase catalytic" evidence="6">
    <location>
        <begin position="10"/>
        <end position="57"/>
    </location>
</feature>
<reference evidence="7 8" key="1">
    <citation type="submission" date="2018-10" db="EMBL/GenBank/DDBJ databases">
        <title>A high-quality apple genome assembly.</title>
        <authorList>
            <person name="Hu J."/>
        </authorList>
    </citation>
    <scope>NUCLEOTIDE SEQUENCE [LARGE SCALE GENOMIC DNA]</scope>
    <source>
        <strain evidence="8">cv. HFTH1</strain>
        <tissue evidence="7">Young leaf</tissue>
    </source>
</reference>
<dbReference type="GO" id="GO:0045490">
    <property type="term" value="P:pectin catabolic process"/>
    <property type="evidence" value="ECO:0007669"/>
    <property type="project" value="UniProtKB-UniPathway"/>
</dbReference>
<evidence type="ECO:0000313" key="8">
    <source>
        <dbReference type="Proteomes" id="UP000290289"/>
    </source>
</evidence>
<dbReference type="AlphaFoldDB" id="A0A498J4F9"/>
<keyword evidence="3" id="KW-0964">Secreted</keyword>